<dbReference type="SUPFAM" id="SSF52833">
    <property type="entry name" value="Thioredoxin-like"/>
    <property type="match status" value="1"/>
</dbReference>
<dbReference type="EMBL" id="FNMV01000007">
    <property type="protein sequence ID" value="SDX14289.1"/>
    <property type="molecule type" value="Genomic_DNA"/>
</dbReference>
<dbReference type="AlphaFoldDB" id="A0A1H2ZC13"/>
<name>A0A1H2ZC13_9FLAO</name>
<dbReference type="OrthoDB" id="9815205at2"/>
<evidence type="ECO:0000313" key="3">
    <source>
        <dbReference type="Proteomes" id="UP000198569"/>
    </source>
</evidence>
<dbReference type="Gene3D" id="3.40.30.10">
    <property type="entry name" value="Glutaredoxin"/>
    <property type="match status" value="1"/>
</dbReference>
<dbReference type="PROSITE" id="PS51352">
    <property type="entry name" value="THIOREDOXIN_2"/>
    <property type="match status" value="1"/>
</dbReference>
<reference evidence="3" key="1">
    <citation type="submission" date="2016-10" db="EMBL/GenBank/DDBJ databases">
        <authorList>
            <person name="Varghese N."/>
            <person name="Submissions S."/>
        </authorList>
    </citation>
    <scope>NUCLEOTIDE SEQUENCE [LARGE SCALE GENOMIC DNA]</scope>
    <source>
        <strain evidence="3">DSM 15718</strain>
    </source>
</reference>
<dbReference type="CDD" id="cd02966">
    <property type="entry name" value="TlpA_like_family"/>
    <property type="match status" value="1"/>
</dbReference>
<dbReference type="STRING" id="229203.SAMN05444338_107127"/>
<proteinExistence type="predicted"/>
<dbReference type="InterPro" id="IPR013766">
    <property type="entry name" value="Thioredoxin_domain"/>
</dbReference>
<accession>A0A1H2ZC13</accession>
<feature type="domain" description="Thioredoxin" evidence="1">
    <location>
        <begin position="49"/>
        <end position="188"/>
    </location>
</feature>
<dbReference type="RefSeq" id="WP_091431922.1">
    <property type="nucleotide sequence ID" value="NZ_FNMV01000007.1"/>
</dbReference>
<keyword evidence="2" id="KW-0413">Isomerase</keyword>
<protein>
    <submittedName>
        <fullName evidence="2">Thiol-disulfide isomerase or thioredoxin</fullName>
    </submittedName>
</protein>
<sequence length="190" mass="21588">MSFKKPKKSTLQNIAFIVFLGLVLFSPLGTFLKVQVSRLMSFSPKTIEVSEQKKLSSYQWQLLDANGNTVSLEEYKGKIIFVNFWATWCPPCIAEMPSMDKLYADYQDKVGFLFVTTDSFEKANAFLMKENLQLPVFQSVSNPPIDMASETIPATYVIDQHQNVIIAKIGPADWNSDAFRLKLDDLLKDQ</sequence>
<dbReference type="Pfam" id="PF00578">
    <property type="entry name" value="AhpC-TSA"/>
    <property type="match status" value="1"/>
</dbReference>
<dbReference type="GO" id="GO:0016853">
    <property type="term" value="F:isomerase activity"/>
    <property type="evidence" value="ECO:0007669"/>
    <property type="project" value="UniProtKB-KW"/>
</dbReference>
<dbReference type="PANTHER" id="PTHR42852:SF13">
    <property type="entry name" value="PROTEIN DIPZ"/>
    <property type="match status" value="1"/>
</dbReference>
<gene>
    <name evidence="2" type="ORF">SAMN05444338_107127</name>
</gene>
<organism evidence="2 3">
    <name type="scientific">Flavobacterium degerlachei</name>
    <dbReference type="NCBI Taxonomy" id="229203"/>
    <lineage>
        <taxon>Bacteria</taxon>
        <taxon>Pseudomonadati</taxon>
        <taxon>Bacteroidota</taxon>
        <taxon>Flavobacteriia</taxon>
        <taxon>Flavobacteriales</taxon>
        <taxon>Flavobacteriaceae</taxon>
        <taxon>Flavobacterium</taxon>
    </lineage>
</organism>
<dbReference type="InterPro" id="IPR000866">
    <property type="entry name" value="AhpC/TSA"/>
</dbReference>
<dbReference type="GO" id="GO:0016209">
    <property type="term" value="F:antioxidant activity"/>
    <property type="evidence" value="ECO:0007669"/>
    <property type="project" value="InterPro"/>
</dbReference>
<evidence type="ECO:0000313" key="2">
    <source>
        <dbReference type="EMBL" id="SDX14289.1"/>
    </source>
</evidence>
<keyword evidence="3" id="KW-1185">Reference proteome</keyword>
<dbReference type="PANTHER" id="PTHR42852">
    <property type="entry name" value="THIOL:DISULFIDE INTERCHANGE PROTEIN DSBE"/>
    <property type="match status" value="1"/>
</dbReference>
<dbReference type="GO" id="GO:0016491">
    <property type="term" value="F:oxidoreductase activity"/>
    <property type="evidence" value="ECO:0007669"/>
    <property type="project" value="InterPro"/>
</dbReference>
<dbReference type="InterPro" id="IPR036249">
    <property type="entry name" value="Thioredoxin-like_sf"/>
</dbReference>
<dbReference type="Proteomes" id="UP000198569">
    <property type="component" value="Unassembled WGS sequence"/>
</dbReference>
<evidence type="ECO:0000259" key="1">
    <source>
        <dbReference type="PROSITE" id="PS51352"/>
    </source>
</evidence>
<dbReference type="InterPro" id="IPR050553">
    <property type="entry name" value="Thioredoxin_ResA/DsbE_sf"/>
</dbReference>